<proteinExistence type="predicted"/>
<dbReference type="SUPFAM" id="SSF56112">
    <property type="entry name" value="Protein kinase-like (PK-like)"/>
    <property type="match status" value="1"/>
</dbReference>
<dbReference type="InterPro" id="IPR008271">
    <property type="entry name" value="Ser/Thr_kinase_AS"/>
</dbReference>
<dbReference type="PROSITE" id="PS00108">
    <property type="entry name" value="PROTEIN_KINASE_ST"/>
    <property type="match status" value="1"/>
</dbReference>
<dbReference type="InterPro" id="IPR050167">
    <property type="entry name" value="Ser_Thr_protein_kinase"/>
</dbReference>
<gene>
    <name evidence="3" type="ORF">D9Q81_06365</name>
</gene>
<dbReference type="GO" id="GO:0005524">
    <property type="term" value="F:ATP binding"/>
    <property type="evidence" value="ECO:0007669"/>
    <property type="project" value="InterPro"/>
</dbReference>
<dbReference type="InterPro" id="IPR011009">
    <property type="entry name" value="Kinase-like_dom_sf"/>
</dbReference>
<sequence>MAARNFKALLDEYSKLAAMYGWRGRVYSVVFELEELMDSLSRLLIDPAFYEEKVREMIKERAEEKQILSFLASVKNDVEDILKKPDIKKILELLQSRGSLFKNIEELKEELNHLREEARGSKPRISVECLTEGEEGALSIFFENPTNFPIIVSIDSLKGAKLLKPSETFTLHPNSVESWSSRMLLEDSRIQVRFSYLIPGIDVKGFISTETQVMEPPEIEKLINKPIDPLRRLKEEYFKPIRRTGRFGDWEIIGYLGGGGYFHAFLAERAGLKSVLKIPKSVCEPKETPFGVEDIEFYEDRDAIREVEREASILQEVKRIRDEEGLLHLMDFYGSGIFRVRKKGGVIEVPYLAVQHCPKGSLRRVCLGDKSASVERLSLRDALLIALQVGKTLQVCYRRRAFVKHGDLKPENLLIDGEGRVIIADFQTATPIGRSTDELPIKGTARYFHPAPDDRADVYALGRILVDLISGLNAPEDSVPDEVKWLVELARPRGTRSPLRMDEFIRRLEVAWKRQAPPT</sequence>
<reference evidence="3 4" key="1">
    <citation type="submission" date="2018-10" db="EMBL/GenBank/DDBJ databases">
        <title>Co-occurring genomic capacity for anaerobic methane metabolism and dissimilatory sulfite reduction discovered in the Korarchaeota.</title>
        <authorList>
            <person name="Mckay L.J."/>
            <person name="Dlakic M."/>
            <person name="Fields M.W."/>
            <person name="Delmont T.O."/>
            <person name="Eren A.M."/>
            <person name="Jay Z.J."/>
            <person name="Klingelsmith K.B."/>
            <person name="Rusch D.B."/>
            <person name="Inskeep W.P."/>
        </authorList>
    </citation>
    <scope>NUCLEOTIDE SEQUENCE [LARGE SCALE GENOMIC DNA]</scope>
    <source>
        <strain evidence="3 4">WS</strain>
    </source>
</reference>
<dbReference type="PANTHER" id="PTHR23257">
    <property type="entry name" value="SERINE-THREONINE PROTEIN KINASE"/>
    <property type="match status" value="1"/>
</dbReference>
<evidence type="ECO:0000313" key="3">
    <source>
        <dbReference type="EMBL" id="RSN68333.1"/>
    </source>
</evidence>
<evidence type="ECO:0000256" key="1">
    <source>
        <dbReference type="SAM" id="Coils"/>
    </source>
</evidence>
<dbReference type="RefSeq" id="WP_125742051.1">
    <property type="nucleotide sequence ID" value="NZ_RCOR01000031.1"/>
</dbReference>
<dbReference type="InterPro" id="IPR000719">
    <property type="entry name" value="Prot_kinase_dom"/>
</dbReference>
<keyword evidence="1" id="KW-0175">Coiled coil</keyword>
<dbReference type="SMART" id="SM00220">
    <property type="entry name" value="S_TKc"/>
    <property type="match status" value="1"/>
</dbReference>
<evidence type="ECO:0000259" key="2">
    <source>
        <dbReference type="PROSITE" id="PS50011"/>
    </source>
</evidence>
<dbReference type="Proteomes" id="UP000278149">
    <property type="component" value="Unassembled WGS sequence"/>
</dbReference>
<feature type="coiled-coil region" evidence="1">
    <location>
        <begin position="90"/>
        <end position="121"/>
    </location>
</feature>
<organism evidence="3 4">
    <name type="scientific">Candidatus Korarchaeum cryptofilum</name>
    <dbReference type="NCBI Taxonomy" id="498846"/>
    <lineage>
        <taxon>Archaea</taxon>
        <taxon>Thermoproteota</taxon>
        <taxon>Candidatus Korarchaeia</taxon>
        <taxon>Candidatus Korarchaeales</taxon>
        <taxon>Candidatus Korarchaeaceae</taxon>
        <taxon>Candidatus Korarchaeum</taxon>
    </lineage>
</organism>
<dbReference type="EMBL" id="RCOR01000031">
    <property type="protein sequence ID" value="RSN68333.1"/>
    <property type="molecule type" value="Genomic_DNA"/>
</dbReference>
<dbReference type="PROSITE" id="PS50011">
    <property type="entry name" value="PROTEIN_KINASE_DOM"/>
    <property type="match status" value="1"/>
</dbReference>
<name>A0A3R9WY28_9CREN</name>
<dbReference type="Gene3D" id="1.10.510.10">
    <property type="entry name" value="Transferase(Phosphotransferase) domain 1"/>
    <property type="match status" value="1"/>
</dbReference>
<dbReference type="GO" id="GO:0007165">
    <property type="term" value="P:signal transduction"/>
    <property type="evidence" value="ECO:0007669"/>
    <property type="project" value="TreeGrafter"/>
</dbReference>
<dbReference type="Pfam" id="PF00069">
    <property type="entry name" value="Pkinase"/>
    <property type="match status" value="1"/>
</dbReference>
<dbReference type="AlphaFoldDB" id="A0A3R9WY28"/>
<feature type="domain" description="Protein kinase" evidence="2">
    <location>
        <begin position="250"/>
        <end position="519"/>
    </location>
</feature>
<evidence type="ECO:0000313" key="4">
    <source>
        <dbReference type="Proteomes" id="UP000278149"/>
    </source>
</evidence>
<comment type="caution">
    <text evidence="3">The sequence shown here is derived from an EMBL/GenBank/DDBJ whole genome shotgun (WGS) entry which is preliminary data.</text>
</comment>
<dbReference type="GO" id="GO:0005737">
    <property type="term" value="C:cytoplasm"/>
    <property type="evidence" value="ECO:0007669"/>
    <property type="project" value="TreeGrafter"/>
</dbReference>
<protein>
    <recommendedName>
        <fullName evidence="2">Protein kinase domain-containing protein</fullName>
    </recommendedName>
</protein>
<accession>A0A3R9WY28</accession>
<dbReference type="GO" id="GO:0004672">
    <property type="term" value="F:protein kinase activity"/>
    <property type="evidence" value="ECO:0007669"/>
    <property type="project" value="InterPro"/>
</dbReference>